<organism evidence="4 5">
    <name type="scientific">Aeromonas caviae</name>
    <name type="common">Aeromonas punctata</name>
    <dbReference type="NCBI Taxonomy" id="648"/>
    <lineage>
        <taxon>Bacteria</taxon>
        <taxon>Pseudomonadati</taxon>
        <taxon>Pseudomonadota</taxon>
        <taxon>Gammaproteobacteria</taxon>
        <taxon>Aeromonadales</taxon>
        <taxon>Aeromonadaceae</taxon>
        <taxon>Aeromonas</taxon>
    </lineage>
</organism>
<evidence type="ECO:0000313" key="5">
    <source>
        <dbReference type="Proteomes" id="UP001277183"/>
    </source>
</evidence>
<dbReference type="AlphaFoldDB" id="A0AAW9F4K2"/>
<name>A0AAW9F4K2_AERCA</name>
<evidence type="ECO:0000313" key="4">
    <source>
        <dbReference type="EMBL" id="MDX7723117.1"/>
    </source>
</evidence>
<feature type="chain" id="PRO_5043297533" description="DUF4124 domain-containing protein" evidence="2">
    <location>
        <begin position="22"/>
        <end position="137"/>
    </location>
</feature>
<reference evidence="3" key="1">
    <citation type="submission" date="2021-07" db="EMBL/GenBank/DDBJ databases">
        <title>Draft genome sequence of carbapenem-resistant Aeromonas spp. in Japan.</title>
        <authorList>
            <person name="Maehana S."/>
            <person name="Suzuki M."/>
            <person name="Kitasato H."/>
        </authorList>
    </citation>
    <scope>NUCLEOTIDE SEQUENCE</scope>
    <source>
        <strain evidence="3">KAM343</strain>
    </source>
</reference>
<evidence type="ECO:0008006" key="6">
    <source>
        <dbReference type="Google" id="ProtNLM"/>
    </source>
</evidence>
<protein>
    <recommendedName>
        <fullName evidence="6">DUF4124 domain-containing protein</fullName>
    </recommendedName>
</protein>
<reference evidence="4" key="2">
    <citation type="submission" date="2023-11" db="EMBL/GenBank/DDBJ databases">
        <title>WGS of Aeromonas in Northern Israel.</title>
        <authorList>
            <person name="Hershko Y."/>
        </authorList>
    </citation>
    <scope>NUCLEOTIDE SEQUENCE</scope>
    <source>
        <strain evidence="4">77416</strain>
    </source>
</reference>
<feature type="compositionally biased region" description="Low complexity" evidence="1">
    <location>
        <begin position="126"/>
        <end position="137"/>
    </location>
</feature>
<dbReference type="RefSeq" id="WP_223915710.1">
    <property type="nucleotide sequence ID" value="NZ_BPNB01000016.1"/>
</dbReference>
<comment type="caution">
    <text evidence="4">The sequence shown here is derived from an EMBL/GenBank/DDBJ whole genome shotgun (WGS) entry which is preliminary data.</text>
</comment>
<dbReference type="Proteomes" id="UP000886939">
    <property type="component" value="Unassembled WGS sequence"/>
</dbReference>
<dbReference type="EMBL" id="JAWZVU010000215">
    <property type="protein sequence ID" value="MDX7723117.1"/>
    <property type="molecule type" value="Genomic_DNA"/>
</dbReference>
<feature type="region of interest" description="Disordered" evidence="1">
    <location>
        <begin position="45"/>
        <end position="137"/>
    </location>
</feature>
<dbReference type="Proteomes" id="UP001277183">
    <property type="component" value="Unassembled WGS sequence"/>
</dbReference>
<evidence type="ECO:0000256" key="1">
    <source>
        <dbReference type="SAM" id="MobiDB-lite"/>
    </source>
</evidence>
<feature type="signal peptide" evidence="2">
    <location>
        <begin position="1"/>
        <end position="21"/>
    </location>
</feature>
<evidence type="ECO:0000313" key="3">
    <source>
        <dbReference type="EMBL" id="GJA39825.1"/>
    </source>
</evidence>
<proteinExistence type="predicted"/>
<gene>
    <name evidence="3" type="ORF">KAM343_06210</name>
    <name evidence="4" type="ORF">SJS77_22215</name>
</gene>
<evidence type="ECO:0000256" key="2">
    <source>
        <dbReference type="SAM" id="SignalP"/>
    </source>
</evidence>
<dbReference type="EMBL" id="BPNI01000006">
    <property type="protein sequence ID" value="GJA39825.1"/>
    <property type="molecule type" value="Genomic_DNA"/>
</dbReference>
<keyword evidence="2" id="KW-0732">Signal</keyword>
<feature type="compositionally biased region" description="Polar residues" evidence="1">
    <location>
        <begin position="58"/>
        <end position="76"/>
    </location>
</feature>
<accession>A0AAW9F4K2</accession>
<feature type="compositionally biased region" description="Basic and acidic residues" evidence="1">
    <location>
        <begin position="77"/>
        <end position="89"/>
    </location>
</feature>
<sequence>MKVTGYGIALLVWLLAVGAQAANCTYQKNSLGQVRYRCDDGRQGTLRTDSLGRVRDSGTGQQWRQDANGTWRSNDGQTRREDALGRTRQSDGTVWRTDAQGKQKASDGTVCRTDSLNRPQCRGGDSKPPSLLPAKKK</sequence>